<dbReference type="AlphaFoldDB" id="A0A7S2G747"/>
<sequence>MCCFSSSSCGPVSYILDDTRFQLLSERRAAMSRVRAAFFLGLCLAAAAAQECRGPDQVQGSSMLSMASTAKKRTAASLSSPSVALGEEDSLEGPLETLLFAAVDKNGDQKVSRKECVDYVSNPICMRCVQELLGESVDASDVCRAVHASHHLDVDGFKSAVNELKEGTGAARALLSLRNRQRAGRAVDLKLHGRTGALDMVLGVKGCAGDGNF</sequence>
<proteinExistence type="predicted"/>
<evidence type="ECO:0008006" key="2">
    <source>
        <dbReference type="Google" id="ProtNLM"/>
    </source>
</evidence>
<gene>
    <name evidence="1" type="ORF">AAND1436_LOCUS20097</name>
</gene>
<organism evidence="1">
    <name type="scientific">Alexandrium andersonii</name>
    <dbReference type="NCBI Taxonomy" id="327968"/>
    <lineage>
        <taxon>Eukaryota</taxon>
        <taxon>Sar</taxon>
        <taxon>Alveolata</taxon>
        <taxon>Dinophyceae</taxon>
        <taxon>Gonyaulacales</taxon>
        <taxon>Pyrocystaceae</taxon>
        <taxon>Alexandrium</taxon>
    </lineage>
</organism>
<protein>
    <recommendedName>
        <fullName evidence="2">EF-hand domain-containing protein</fullName>
    </recommendedName>
</protein>
<evidence type="ECO:0000313" key="1">
    <source>
        <dbReference type="EMBL" id="CAD9433978.1"/>
    </source>
</evidence>
<name>A0A7S2G747_9DINO</name>
<reference evidence="1" key="1">
    <citation type="submission" date="2021-01" db="EMBL/GenBank/DDBJ databases">
        <authorList>
            <person name="Corre E."/>
            <person name="Pelletier E."/>
            <person name="Niang G."/>
            <person name="Scheremetjew M."/>
            <person name="Finn R."/>
            <person name="Kale V."/>
            <person name="Holt S."/>
            <person name="Cochrane G."/>
            <person name="Meng A."/>
            <person name="Brown T."/>
            <person name="Cohen L."/>
        </authorList>
    </citation>
    <scope>NUCLEOTIDE SEQUENCE</scope>
    <source>
        <strain evidence="1">CCMP2222</strain>
    </source>
</reference>
<dbReference type="EMBL" id="HBGQ01041100">
    <property type="protein sequence ID" value="CAD9433978.1"/>
    <property type="molecule type" value="Transcribed_RNA"/>
</dbReference>
<accession>A0A7S2G747</accession>